<dbReference type="GO" id="GO:0003677">
    <property type="term" value="F:DNA binding"/>
    <property type="evidence" value="ECO:0007669"/>
    <property type="project" value="UniProtKB-KW"/>
</dbReference>
<evidence type="ECO:0000256" key="4">
    <source>
        <dbReference type="SAM" id="MobiDB-lite"/>
    </source>
</evidence>
<dbReference type="RefSeq" id="WP_170394316.1">
    <property type="nucleotide sequence ID" value="NZ_AMWJ02000001.1"/>
</dbReference>
<reference evidence="6 7" key="1">
    <citation type="journal article" date="2013" name="Genome Announc.">
        <title>Genome Sequence of Naphthalene-Degrading Soil Bacterium Pseudomonas putida CSV86.</title>
        <authorList>
            <person name="Phale P.S."/>
            <person name="Paliwal V."/>
            <person name="Raju S.C."/>
            <person name="Modak A."/>
            <person name="Purohit H.J."/>
        </authorList>
    </citation>
    <scope>NUCLEOTIDE SEQUENCE [LARGE SCALE GENOMIC DNA]</scope>
    <source>
        <strain evidence="6 7">CSV86</strain>
    </source>
</reference>
<organism evidence="6 7">
    <name type="scientific">Pseudomonas bharatica CSV86</name>
    <dbReference type="NCBI Taxonomy" id="1005395"/>
    <lineage>
        <taxon>Bacteria</taxon>
        <taxon>Pseudomonadati</taxon>
        <taxon>Pseudomonadota</taxon>
        <taxon>Gammaproteobacteria</taxon>
        <taxon>Pseudomonadales</taxon>
        <taxon>Pseudomonadaceae</taxon>
        <taxon>Pseudomonas</taxon>
        <taxon>Pseudomonas bharatica</taxon>
    </lineage>
</organism>
<accession>A0A7K4E938</accession>
<evidence type="ECO:0000256" key="3">
    <source>
        <dbReference type="ARBA" id="ARBA00023163"/>
    </source>
</evidence>
<evidence type="ECO:0000313" key="6">
    <source>
        <dbReference type="EMBL" id="NNJ14176.1"/>
    </source>
</evidence>
<evidence type="ECO:0000313" key="7">
    <source>
        <dbReference type="Proteomes" id="UP000010448"/>
    </source>
</evidence>
<keyword evidence="2" id="KW-0238">DNA-binding</keyword>
<dbReference type="EMBL" id="AMWJ02000001">
    <property type="protein sequence ID" value="NNJ14176.1"/>
    <property type="molecule type" value="Genomic_DNA"/>
</dbReference>
<gene>
    <name evidence="6" type="ORF">CSV86_002315</name>
</gene>
<feature type="domain" description="Transcription factor LuxR-like autoinducer-binding" evidence="5">
    <location>
        <begin position="24"/>
        <end position="71"/>
    </location>
</feature>
<dbReference type="Pfam" id="PF03472">
    <property type="entry name" value="Autoind_bind"/>
    <property type="match status" value="1"/>
</dbReference>
<evidence type="ECO:0000256" key="2">
    <source>
        <dbReference type="ARBA" id="ARBA00023125"/>
    </source>
</evidence>
<sequence>MRPTPDFMHWWLEANARFDDCHTPDELFEETARLTRALDFQRFAWGRRRPLPFSQARGQFTGTYPAAWLADQDQFPPQACCSGTTRPTPPGACATSASPAEPPSPSVVATVAGTCSASPVRKARSKPASCCP</sequence>
<comment type="caution">
    <text evidence="6">The sequence shown here is derived from an EMBL/GenBank/DDBJ whole genome shotgun (WGS) entry which is preliminary data.</text>
</comment>
<keyword evidence="3" id="KW-0804">Transcription</keyword>
<name>A0A7K4E938_9PSED</name>
<evidence type="ECO:0000259" key="5">
    <source>
        <dbReference type="Pfam" id="PF03472"/>
    </source>
</evidence>
<keyword evidence="7" id="KW-1185">Reference proteome</keyword>
<evidence type="ECO:0000256" key="1">
    <source>
        <dbReference type="ARBA" id="ARBA00023015"/>
    </source>
</evidence>
<dbReference type="Proteomes" id="UP000010448">
    <property type="component" value="Unassembled WGS sequence"/>
</dbReference>
<dbReference type="Gene3D" id="3.30.450.80">
    <property type="entry name" value="Transcription factor LuxR-like, autoinducer-binding domain"/>
    <property type="match status" value="1"/>
</dbReference>
<feature type="region of interest" description="Disordered" evidence="4">
    <location>
        <begin position="79"/>
        <end position="107"/>
    </location>
</feature>
<proteinExistence type="predicted"/>
<dbReference type="InterPro" id="IPR036693">
    <property type="entry name" value="TF_LuxR_autoind-bd_dom_sf"/>
</dbReference>
<keyword evidence="1" id="KW-0805">Transcription regulation</keyword>
<protein>
    <recommendedName>
        <fullName evidence="5">Transcription factor LuxR-like autoinducer-binding domain-containing protein</fullName>
    </recommendedName>
</protein>
<dbReference type="AlphaFoldDB" id="A0A7K4E938"/>
<dbReference type="InterPro" id="IPR005143">
    <property type="entry name" value="TF_LuxR_autoind-bd_dom"/>
</dbReference>
<dbReference type="SUPFAM" id="SSF75516">
    <property type="entry name" value="Pheromone-binding domain of LuxR-like quorum-sensing transcription factors"/>
    <property type="match status" value="1"/>
</dbReference>